<feature type="transmembrane region" description="Helical" evidence="4">
    <location>
        <begin position="249"/>
        <end position="267"/>
    </location>
</feature>
<dbReference type="InterPro" id="IPR052166">
    <property type="entry name" value="Diverse_Acyl-CoA_DH"/>
</dbReference>
<dbReference type="Proteomes" id="UP000244571">
    <property type="component" value="Chromosome"/>
</dbReference>
<dbReference type="PANTHER" id="PTHR42803:SF1">
    <property type="entry name" value="BROAD-SPECIFICITY LINEAR ACYL-COA DEHYDROGENASE FADE5"/>
    <property type="match status" value="1"/>
</dbReference>
<evidence type="ECO:0000313" key="7">
    <source>
        <dbReference type="EMBL" id="AWB34248.1"/>
    </source>
</evidence>
<protein>
    <recommendedName>
        <fullName evidence="9">Acyl-CoA dehydrogenase</fullName>
    </recommendedName>
</protein>
<evidence type="ECO:0000259" key="6">
    <source>
        <dbReference type="Pfam" id="PF12806"/>
    </source>
</evidence>
<keyword evidence="4" id="KW-1133">Transmembrane helix</keyword>
<accession>A0A2R4XKE1</accession>
<gene>
    <name evidence="7" type="ORF">DBV39_11630</name>
</gene>
<keyword evidence="8" id="KW-1185">Reference proteome</keyword>
<evidence type="ECO:0000256" key="1">
    <source>
        <dbReference type="ARBA" id="ARBA00001974"/>
    </source>
</evidence>
<name>A0A2R4XKE1_9BURK</name>
<organism evidence="7 8">
    <name type="scientific">Orrella marina</name>
    <dbReference type="NCBI Taxonomy" id="2163011"/>
    <lineage>
        <taxon>Bacteria</taxon>
        <taxon>Pseudomonadati</taxon>
        <taxon>Pseudomonadota</taxon>
        <taxon>Betaproteobacteria</taxon>
        <taxon>Burkholderiales</taxon>
        <taxon>Alcaligenaceae</taxon>
        <taxon>Orrella</taxon>
    </lineage>
</organism>
<dbReference type="Pfam" id="PF12806">
    <property type="entry name" value="Acyl-CoA_dh_C"/>
    <property type="match status" value="1"/>
</dbReference>
<dbReference type="Gene3D" id="1.20.140.10">
    <property type="entry name" value="Butyryl-CoA Dehydrogenase, subunit A, domain 3"/>
    <property type="match status" value="1"/>
</dbReference>
<feature type="domain" description="Acetyl-CoA dehydrogenase-like C-terminal" evidence="6">
    <location>
        <begin position="201"/>
        <end position="320"/>
    </location>
</feature>
<dbReference type="KEGG" id="boz:DBV39_11630"/>
<dbReference type="Pfam" id="PF00441">
    <property type="entry name" value="Acyl-CoA_dh_1"/>
    <property type="match status" value="1"/>
</dbReference>
<dbReference type="OrthoDB" id="9764895at2"/>
<keyword evidence="2" id="KW-0285">Flavoprotein</keyword>
<evidence type="ECO:0008006" key="9">
    <source>
        <dbReference type="Google" id="ProtNLM"/>
    </source>
</evidence>
<evidence type="ECO:0000313" key="8">
    <source>
        <dbReference type="Proteomes" id="UP000244571"/>
    </source>
</evidence>
<dbReference type="InterPro" id="IPR025878">
    <property type="entry name" value="Acyl-CoA_dh-like_C_dom"/>
</dbReference>
<evidence type="ECO:0000256" key="3">
    <source>
        <dbReference type="ARBA" id="ARBA00023002"/>
    </source>
</evidence>
<feature type="domain" description="Acyl-CoA dehydrogenase/oxidase C-terminal" evidence="5">
    <location>
        <begin position="19"/>
        <end position="184"/>
    </location>
</feature>
<comment type="cofactor">
    <cofactor evidence="1">
        <name>FAD</name>
        <dbReference type="ChEBI" id="CHEBI:57692"/>
    </cofactor>
</comment>
<dbReference type="InterPro" id="IPR009075">
    <property type="entry name" value="AcylCo_DH/oxidase_C"/>
</dbReference>
<proteinExistence type="predicted"/>
<keyword evidence="3" id="KW-0560">Oxidoreductase</keyword>
<dbReference type="SUPFAM" id="SSF47203">
    <property type="entry name" value="Acyl-CoA dehydrogenase C-terminal domain-like"/>
    <property type="match status" value="1"/>
</dbReference>
<sequence>MRYGDHQGATGYLIGEPHQGLAYMFTMMNHARLQVGLQGVAVSQRSLQQASDYAHERIQGRTLLAGTSGGPSPIALHPDVQRMLLSMQARTQAMRALALEAATELDLSSQSDKTAALKAQTRVDLLIPIVKGWCTEQSVEISSLGVQIHGGMGYIEETGIGQLWRDARITPIYEGTTAIQANDLIGRKILRDQGAAMSELVNEIRDTATTLATSQDKHLARLGQQIEQGAATLQASVRWCLETANKDTAAVYFGSVPMLMLAGYVLGGWMMGRSALACQESHHTIDPQLGRTQTRLALVYGDLALVPSLGLSHAITSACDVLATRE</sequence>
<dbReference type="AlphaFoldDB" id="A0A2R4XKE1"/>
<dbReference type="PANTHER" id="PTHR42803">
    <property type="entry name" value="ACYL-COA DEHYDROGENASE"/>
    <property type="match status" value="1"/>
</dbReference>
<evidence type="ECO:0000256" key="4">
    <source>
        <dbReference type="SAM" id="Phobius"/>
    </source>
</evidence>
<dbReference type="EMBL" id="CP028901">
    <property type="protein sequence ID" value="AWB34248.1"/>
    <property type="molecule type" value="Genomic_DNA"/>
</dbReference>
<dbReference type="GO" id="GO:0016627">
    <property type="term" value="F:oxidoreductase activity, acting on the CH-CH group of donors"/>
    <property type="evidence" value="ECO:0007669"/>
    <property type="project" value="InterPro"/>
</dbReference>
<reference evidence="7 8" key="1">
    <citation type="submission" date="2018-04" db="EMBL/GenBank/DDBJ databases">
        <title>Bordetella sp. HZ20 isolated from seawater.</title>
        <authorList>
            <person name="Sun C."/>
        </authorList>
    </citation>
    <scope>NUCLEOTIDE SEQUENCE [LARGE SCALE GENOMIC DNA]</scope>
    <source>
        <strain evidence="7 8">HZ20</strain>
    </source>
</reference>
<evidence type="ECO:0000259" key="5">
    <source>
        <dbReference type="Pfam" id="PF00441"/>
    </source>
</evidence>
<evidence type="ECO:0000256" key="2">
    <source>
        <dbReference type="ARBA" id="ARBA00022630"/>
    </source>
</evidence>
<keyword evidence="4" id="KW-0812">Transmembrane</keyword>
<keyword evidence="4" id="KW-0472">Membrane</keyword>
<dbReference type="InterPro" id="IPR036250">
    <property type="entry name" value="AcylCo_DH-like_C"/>
</dbReference>